<organism evidence="2 3">
    <name type="scientific">Persicimonas caeni</name>
    <dbReference type="NCBI Taxonomy" id="2292766"/>
    <lineage>
        <taxon>Bacteria</taxon>
        <taxon>Deltaproteobacteria</taxon>
        <taxon>Bradymonadales</taxon>
        <taxon>Bradymonadaceae</taxon>
        <taxon>Persicimonas</taxon>
    </lineage>
</organism>
<accession>A0A4Y6PT15</accession>
<proteinExistence type="predicted"/>
<dbReference type="PROSITE" id="PS51257">
    <property type="entry name" value="PROKAR_LIPOPROTEIN"/>
    <property type="match status" value="1"/>
</dbReference>
<dbReference type="OrthoDB" id="9986232at2"/>
<dbReference type="SUPFAM" id="SSF50998">
    <property type="entry name" value="Quinoprotein alcohol dehydrogenase-like"/>
    <property type="match status" value="1"/>
</dbReference>
<name>A0A4Y6PT15_PERCE</name>
<feature type="chain" id="PRO_5030106388" evidence="1">
    <location>
        <begin position="26"/>
        <end position="365"/>
    </location>
</feature>
<evidence type="ECO:0000313" key="2">
    <source>
        <dbReference type="EMBL" id="QDG51466.1"/>
    </source>
</evidence>
<sequence>MNRTWIAAGAAMALLVAGCSTSQTAQTDGEAVADKSATDAQASEQAGPAALPDFAPAADTPAVESLSWGDDGSLRLGFADGKWAKIDPKAQDASVGEVTGTPAGVVAVSPGAKLALAASNPPVVVRLRDGQTVLRLSTVSDFATGGFLSDGEGLFVVEPHGKLHVWRQGETDLDRVATRDLKKFMARQSPDFTANLSSLSTEALVTETNAMILATASGKVLHWKPSKPGEIATVVKLPTAARSFGFDGRYVAATATDGSLRAISLFENSFLSWSMKERGEMVAASPKLQDKFVVADAGSLALRGFADGATDWKAALPEGELCGLAFSPQADTLAVCVDSGVVLVEPQTGKTRAALRRSGDAIEWR</sequence>
<dbReference type="RefSeq" id="WP_141197946.1">
    <property type="nucleotide sequence ID" value="NZ_CP041186.1"/>
</dbReference>
<keyword evidence="1" id="KW-0732">Signal</keyword>
<dbReference type="InterPro" id="IPR011047">
    <property type="entry name" value="Quinoprotein_ADH-like_sf"/>
</dbReference>
<dbReference type="AlphaFoldDB" id="A0A4Y6PT15"/>
<dbReference type="Gene3D" id="2.130.10.10">
    <property type="entry name" value="YVTN repeat-like/Quinoprotein amine dehydrogenase"/>
    <property type="match status" value="1"/>
</dbReference>
<feature type="signal peptide" evidence="1">
    <location>
        <begin position="1"/>
        <end position="25"/>
    </location>
</feature>
<dbReference type="EMBL" id="CP041186">
    <property type="protein sequence ID" value="QDG51466.1"/>
    <property type="molecule type" value="Genomic_DNA"/>
</dbReference>
<keyword evidence="3" id="KW-1185">Reference proteome</keyword>
<evidence type="ECO:0000256" key="1">
    <source>
        <dbReference type="SAM" id="SignalP"/>
    </source>
</evidence>
<accession>A0A5B8Y665</accession>
<evidence type="ECO:0000313" key="3">
    <source>
        <dbReference type="Proteomes" id="UP000315995"/>
    </source>
</evidence>
<dbReference type="Proteomes" id="UP000315995">
    <property type="component" value="Chromosome"/>
</dbReference>
<reference evidence="2 3" key="1">
    <citation type="submission" date="2019-06" db="EMBL/GenBank/DDBJ databases">
        <title>Persicimonas caeni gen. nov., sp. nov., a predatory bacterium isolated from solar saltern.</title>
        <authorList>
            <person name="Wang S."/>
        </authorList>
    </citation>
    <scope>NUCLEOTIDE SEQUENCE [LARGE SCALE GENOMIC DNA]</scope>
    <source>
        <strain evidence="2 3">YN101</strain>
    </source>
</reference>
<gene>
    <name evidence="2" type="ORF">FIV42_12135</name>
</gene>
<protein>
    <submittedName>
        <fullName evidence="2">WD40 repeat domain-containing protein</fullName>
    </submittedName>
</protein>
<dbReference type="InterPro" id="IPR015943">
    <property type="entry name" value="WD40/YVTN_repeat-like_dom_sf"/>
</dbReference>